<dbReference type="HOGENOM" id="CLU_3413522_0_0_1"/>
<dbReference type="EnsemblPlants" id="Solyc01g017670.1.1">
    <property type="protein sequence ID" value="Solyc01g017670.1.1"/>
    <property type="gene ID" value="Solyc01g017670.1"/>
</dbReference>
<sequence length="28" mass="3386">MAMVKIKGRSSWTQKREVHRVTWIRSLT</sequence>
<name>K4AUU8_SOLLC</name>
<reference evidence="1" key="2">
    <citation type="submission" date="2015-06" db="UniProtKB">
        <authorList>
            <consortium name="EnsemblPlants"/>
        </authorList>
    </citation>
    <scope>IDENTIFICATION</scope>
    <source>
        <strain evidence="1">cv. Heinz 1706</strain>
    </source>
</reference>
<dbReference type="PaxDb" id="4081-Solyc01g017670.1.1"/>
<reference evidence="1" key="1">
    <citation type="journal article" date="2012" name="Nature">
        <title>The tomato genome sequence provides insights into fleshy fruit evolution.</title>
        <authorList>
            <consortium name="Tomato Genome Consortium"/>
        </authorList>
    </citation>
    <scope>NUCLEOTIDE SEQUENCE [LARGE SCALE GENOMIC DNA]</scope>
    <source>
        <strain evidence="1">cv. Heinz 1706</strain>
    </source>
</reference>
<dbReference type="InParanoid" id="K4AUU8"/>
<keyword evidence="2" id="KW-1185">Reference proteome</keyword>
<dbReference type="Gramene" id="Solyc01g017670.1.1">
    <property type="protein sequence ID" value="Solyc01g017670.1.1"/>
    <property type="gene ID" value="Solyc01g017670.1"/>
</dbReference>
<dbReference type="Proteomes" id="UP000004994">
    <property type="component" value="Chromosome 1"/>
</dbReference>
<protein>
    <submittedName>
        <fullName evidence="1">Uncharacterized protein</fullName>
    </submittedName>
</protein>
<organism evidence="1">
    <name type="scientific">Solanum lycopersicum</name>
    <name type="common">Tomato</name>
    <name type="synonym">Lycopersicon esculentum</name>
    <dbReference type="NCBI Taxonomy" id="4081"/>
    <lineage>
        <taxon>Eukaryota</taxon>
        <taxon>Viridiplantae</taxon>
        <taxon>Streptophyta</taxon>
        <taxon>Embryophyta</taxon>
        <taxon>Tracheophyta</taxon>
        <taxon>Spermatophyta</taxon>
        <taxon>Magnoliopsida</taxon>
        <taxon>eudicotyledons</taxon>
        <taxon>Gunneridae</taxon>
        <taxon>Pentapetalae</taxon>
        <taxon>asterids</taxon>
        <taxon>lamiids</taxon>
        <taxon>Solanales</taxon>
        <taxon>Solanaceae</taxon>
        <taxon>Solanoideae</taxon>
        <taxon>Solaneae</taxon>
        <taxon>Solanum</taxon>
        <taxon>Solanum subgen. Lycopersicon</taxon>
    </lineage>
</organism>
<evidence type="ECO:0000313" key="1">
    <source>
        <dbReference type="EnsemblPlants" id="Solyc01g017670.1.1"/>
    </source>
</evidence>
<proteinExistence type="predicted"/>
<dbReference type="AlphaFoldDB" id="K4AUU8"/>
<evidence type="ECO:0000313" key="2">
    <source>
        <dbReference type="Proteomes" id="UP000004994"/>
    </source>
</evidence>
<accession>K4AUU8</accession>